<proteinExistence type="predicted"/>
<evidence type="ECO:0000256" key="2">
    <source>
        <dbReference type="ARBA" id="ARBA00014070"/>
    </source>
</evidence>
<gene>
    <name evidence="5" type="primary">NS2</name>
</gene>
<evidence type="ECO:0000256" key="1">
    <source>
        <dbReference type="ARBA" id="ARBA00002402"/>
    </source>
</evidence>
<dbReference type="EMBL" id="MW815112">
    <property type="protein sequence ID" value="QWF36637.1"/>
    <property type="molecule type" value="Genomic_RNA"/>
</dbReference>
<feature type="compositionally biased region" description="Low complexity" evidence="4">
    <location>
        <begin position="1"/>
        <end position="16"/>
    </location>
</feature>
<feature type="region of interest" description="Disordered" evidence="4">
    <location>
        <begin position="1"/>
        <end position="26"/>
    </location>
</feature>
<dbReference type="SUPFAM" id="SSF110132">
    <property type="entry name" value="BTV NS2-like ssRNA-binding domain"/>
    <property type="match status" value="1"/>
</dbReference>
<protein>
    <recommendedName>
        <fullName evidence="2">Non-structural protein NS2</fullName>
    </recommendedName>
</protein>
<dbReference type="GO" id="GO:0003723">
    <property type="term" value="F:RNA binding"/>
    <property type="evidence" value="ECO:0007669"/>
    <property type="project" value="UniProtKB-KW"/>
</dbReference>
<comment type="function">
    <text evidence="1">Single-stranded RNA-binding protein.</text>
</comment>
<dbReference type="InterPro" id="IPR007602">
    <property type="entry name" value="BTV_NS2"/>
</dbReference>
<evidence type="ECO:0000256" key="3">
    <source>
        <dbReference type="ARBA" id="ARBA00022884"/>
    </source>
</evidence>
<dbReference type="Pfam" id="PF04514">
    <property type="entry name" value="BTV_NS2"/>
    <property type="match status" value="1"/>
</dbReference>
<name>A0A8E8V141_9REOV</name>
<evidence type="ECO:0000256" key="4">
    <source>
        <dbReference type="SAM" id="MobiDB-lite"/>
    </source>
</evidence>
<dbReference type="InterPro" id="IPR037194">
    <property type="entry name" value="NS2_N"/>
</dbReference>
<sequence length="434" mass="49273">MNHQQSESHQTTSSSQVRDGENQRSEKRVFSRTYVFYSSGKEDYVARLTQATGMQYLAIKTGMTTHICNVDVPPQKSIIINISKPGSYRIMDRDESTYFIISEKSIEFKTTRWAKLLFETVEVHTRFGSVLIGSEEIKQEFKVGRAVGSVPPYTEEEESLGTKDLRIPGVTFYDPEGFADERAKMKEERDVRIEVTAKALQNSGASRAQGRMYSLPHDKVSSLNNAKFSSYNEDVAFRRESIDLDRQEKLHRERGAVIRTTHQQMTKSGRLSSSASWNEESFENEADRLINSLEQLNTGTKPKQQRPILQRIQSSTSEITHEQKETQPQNGVHKKERPVITQRDIEANIDEAIGLLHETQELIDVLSGKIVVVPETSGEYEKPLGFIDIPEMVLPTFAVDRKNASFELDGYHKSRSVRVVASGESIFMLPEASR</sequence>
<evidence type="ECO:0000313" key="5">
    <source>
        <dbReference type="EMBL" id="QWF36637.1"/>
    </source>
</evidence>
<organism evidence="5">
    <name type="scientific">Mudumu virus</name>
    <dbReference type="NCBI Taxonomy" id="2841875"/>
    <lineage>
        <taxon>Viruses</taxon>
        <taxon>Riboviria</taxon>
        <taxon>Orthornavirae</taxon>
        <taxon>Duplornaviricota</taxon>
        <taxon>Resentoviricetes</taxon>
        <taxon>Reovirales</taxon>
        <taxon>Sedoreoviridae</taxon>
        <taxon>Orbivirus</taxon>
    </lineage>
</organism>
<keyword evidence="3" id="KW-0694">RNA-binding</keyword>
<reference evidence="5" key="1">
    <citation type="submission" date="2021-03" db="EMBL/GenBank/DDBJ databases">
        <title>New orbiviruses detected in biting midges and mosquitoes from the Zambezi region, Namibia.</title>
        <authorList>
            <person name="Guggemos H.D."/>
            <person name="Fendt M."/>
            <person name="Hermanns K."/>
            <person name="Hieke C."/>
            <person name="Heyde V."/>
            <person name="Mfune J.K.E."/>
            <person name="Borgemeister C."/>
            <person name="Junglen S."/>
        </authorList>
    </citation>
    <scope>NUCLEOTIDE SEQUENCE</scope>
    <source>
        <strain evidence="5">CP67-NA-2018</strain>
    </source>
</reference>
<accession>A0A8E8V141</accession>